<sequence length="225" mass="25894">MENSLDTKSQSQNLKKNNHIYIYISSLEFKDEVNMIYFSYFISGLLYLSSRDSINNSDASCHNRNNIYFLSLNVIENCLNTSDIPINQIFIKNVTFRPNKIFSIDPDGWPKLYNSNKIYDIDFAKHHSSLTILHDANINDNSDVLIDNKNDTKLDDNPDVDIHYENDQKQGYTALSKSFCNFSGLNDRKNLGLLDAKLVLCNLKSFIFTKFWYSSANLAEIGLLD</sequence>
<dbReference type="AlphaFoldDB" id="A0A3M7RV23"/>
<evidence type="ECO:0000313" key="1">
    <source>
        <dbReference type="EMBL" id="RNA27165.1"/>
    </source>
</evidence>
<accession>A0A3M7RV23</accession>
<gene>
    <name evidence="1" type="ORF">BpHYR1_005331</name>
</gene>
<dbReference type="EMBL" id="REGN01002586">
    <property type="protein sequence ID" value="RNA27165.1"/>
    <property type="molecule type" value="Genomic_DNA"/>
</dbReference>
<protein>
    <submittedName>
        <fullName evidence="1">Uncharacterized protein</fullName>
    </submittedName>
</protein>
<evidence type="ECO:0000313" key="2">
    <source>
        <dbReference type="Proteomes" id="UP000276133"/>
    </source>
</evidence>
<name>A0A3M7RV23_BRAPC</name>
<keyword evidence="2" id="KW-1185">Reference proteome</keyword>
<reference evidence="1 2" key="1">
    <citation type="journal article" date="2018" name="Sci. Rep.">
        <title>Genomic signatures of local adaptation to the degree of environmental predictability in rotifers.</title>
        <authorList>
            <person name="Franch-Gras L."/>
            <person name="Hahn C."/>
            <person name="Garcia-Roger E.M."/>
            <person name="Carmona M.J."/>
            <person name="Serra M."/>
            <person name="Gomez A."/>
        </authorList>
    </citation>
    <scope>NUCLEOTIDE SEQUENCE [LARGE SCALE GENOMIC DNA]</scope>
    <source>
        <strain evidence="1">HYR1</strain>
    </source>
</reference>
<comment type="caution">
    <text evidence="1">The sequence shown here is derived from an EMBL/GenBank/DDBJ whole genome shotgun (WGS) entry which is preliminary data.</text>
</comment>
<proteinExistence type="predicted"/>
<dbReference type="Proteomes" id="UP000276133">
    <property type="component" value="Unassembled WGS sequence"/>
</dbReference>
<organism evidence="1 2">
    <name type="scientific">Brachionus plicatilis</name>
    <name type="common">Marine rotifer</name>
    <name type="synonym">Brachionus muelleri</name>
    <dbReference type="NCBI Taxonomy" id="10195"/>
    <lineage>
        <taxon>Eukaryota</taxon>
        <taxon>Metazoa</taxon>
        <taxon>Spiralia</taxon>
        <taxon>Gnathifera</taxon>
        <taxon>Rotifera</taxon>
        <taxon>Eurotatoria</taxon>
        <taxon>Monogononta</taxon>
        <taxon>Pseudotrocha</taxon>
        <taxon>Ploima</taxon>
        <taxon>Brachionidae</taxon>
        <taxon>Brachionus</taxon>
    </lineage>
</organism>